<reference evidence="1 2" key="1">
    <citation type="submission" date="2024-07" db="EMBL/GenBank/DDBJ databases">
        <title>Section-level genome sequencing and comparative genomics of Aspergillus sections Usti and Cavernicolus.</title>
        <authorList>
            <consortium name="Lawrence Berkeley National Laboratory"/>
            <person name="Nybo J.L."/>
            <person name="Vesth T.C."/>
            <person name="Theobald S."/>
            <person name="Frisvad J.C."/>
            <person name="Larsen T.O."/>
            <person name="Kjaerboelling I."/>
            <person name="Rothschild-Mancinelli K."/>
            <person name="Lyhne E.K."/>
            <person name="Kogle M.E."/>
            <person name="Barry K."/>
            <person name="Clum A."/>
            <person name="Na H."/>
            <person name="Ledsgaard L."/>
            <person name="Lin J."/>
            <person name="Lipzen A."/>
            <person name="Kuo A."/>
            <person name="Riley R."/>
            <person name="Mondo S."/>
            <person name="LaButti K."/>
            <person name="Haridas S."/>
            <person name="Pangalinan J."/>
            <person name="Salamov A.A."/>
            <person name="Simmons B.A."/>
            <person name="Magnuson J.K."/>
            <person name="Chen J."/>
            <person name="Drula E."/>
            <person name="Henrissat B."/>
            <person name="Wiebenga A."/>
            <person name="Lubbers R.J."/>
            <person name="Gomes A.C."/>
            <person name="Makela M.R."/>
            <person name="Stajich J."/>
            <person name="Grigoriev I.V."/>
            <person name="Mortensen U.H."/>
            <person name="De vries R.P."/>
            <person name="Baker S.E."/>
            <person name="Andersen M.R."/>
        </authorList>
    </citation>
    <scope>NUCLEOTIDE SEQUENCE [LARGE SCALE GENOMIC DNA]</scope>
    <source>
        <strain evidence="1 2">CBS 600.67</strain>
    </source>
</reference>
<evidence type="ECO:0000313" key="1">
    <source>
        <dbReference type="EMBL" id="KAL2826609.1"/>
    </source>
</evidence>
<evidence type="ECO:0000313" key="2">
    <source>
        <dbReference type="Proteomes" id="UP001610335"/>
    </source>
</evidence>
<keyword evidence="2" id="KW-1185">Reference proteome</keyword>
<accession>A0ABR4IFS0</accession>
<gene>
    <name evidence="1" type="ORF">BDW59DRAFT_160800</name>
</gene>
<dbReference type="Proteomes" id="UP001610335">
    <property type="component" value="Unassembled WGS sequence"/>
</dbReference>
<proteinExistence type="predicted"/>
<protein>
    <submittedName>
        <fullName evidence="1">Uncharacterized protein</fullName>
    </submittedName>
</protein>
<comment type="caution">
    <text evidence="1">The sequence shown here is derived from an EMBL/GenBank/DDBJ whole genome shotgun (WGS) entry which is preliminary data.</text>
</comment>
<sequence>MPRGLRFGDQFFGITQFRDVGCVQVQSLLVVGHFIQSFNPITNRVDYAKRVLPDWLKDRDITDEYMDFASEWGELLHWGLFEKFNGEVDRCLWKSFGQDRFLSKGESRYRHFQVSFHRSFRVIWRGSVSAPTHLARWQRGTLHCFIHFALLYFSRDIFDFPIFVQCSVHDARFFVSEANISLFPVIARQQNLLRSSTR</sequence>
<name>A0ABR4IFS0_9EURO</name>
<dbReference type="EMBL" id="JBFXLS010000029">
    <property type="protein sequence ID" value="KAL2826609.1"/>
    <property type="molecule type" value="Genomic_DNA"/>
</dbReference>
<organism evidence="1 2">
    <name type="scientific">Aspergillus cavernicola</name>
    <dbReference type="NCBI Taxonomy" id="176166"/>
    <lineage>
        <taxon>Eukaryota</taxon>
        <taxon>Fungi</taxon>
        <taxon>Dikarya</taxon>
        <taxon>Ascomycota</taxon>
        <taxon>Pezizomycotina</taxon>
        <taxon>Eurotiomycetes</taxon>
        <taxon>Eurotiomycetidae</taxon>
        <taxon>Eurotiales</taxon>
        <taxon>Aspergillaceae</taxon>
        <taxon>Aspergillus</taxon>
        <taxon>Aspergillus subgen. Nidulantes</taxon>
    </lineage>
</organism>